<name>A0ABV2PKK8_9BACI</name>
<reference evidence="1 2" key="1">
    <citation type="submission" date="2024-06" db="EMBL/GenBank/DDBJ databases">
        <title>Sorghum-associated microbial communities from plants grown in Nebraska, USA.</title>
        <authorList>
            <person name="Schachtman D."/>
        </authorList>
    </citation>
    <scope>NUCLEOTIDE SEQUENCE [LARGE SCALE GENOMIC DNA]</scope>
    <source>
        <strain evidence="1 2">736</strain>
    </source>
</reference>
<dbReference type="Proteomes" id="UP001549363">
    <property type="component" value="Unassembled WGS sequence"/>
</dbReference>
<dbReference type="EMBL" id="JBEPSB010000011">
    <property type="protein sequence ID" value="MET4561482.1"/>
    <property type="molecule type" value="Genomic_DNA"/>
</dbReference>
<evidence type="ECO:0000313" key="2">
    <source>
        <dbReference type="Proteomes" id="UP001549363"/>
    </source>
</evidence>
<organism evidence="1 2">
    <name type="scientific">Lysinibacillus parviboronicapiens</name>
    <dbReference type="NCBI Taxonomy" id="436516"/>
    <lineage>
        <taxon>Bacteria</taxon>
        <taxon>Bacillati</taxon>
        <taxon>Bacillota</taxon>
        <taxon>Bacilli</taxon>
        <taxon>Bacillales</taxon>
        <taxon>Bacillaceae</taxon>
        <taxon>Lysinibacillus</taxon>
    </lineage>
</organism>
<evidence type="ECO:0000313" key="1">
    <source>
        <dbReference type="EMBL" id="MET4561482.1"/>
    </source>
</evidence>
<keyword evidence="2" id="KW-1185">Reference proteome</keyword>
<gene>
    <name evidence="1" type="ORF">ABIA69_002650</name>
</gene>
<sequence length="29" mass="3365">MVLKKKKRTAIGKMAMEKEFSKIFSSSIF</sequence>
<proteinExistence type="predicted"/>
<comment type="caution">
    <text evidence="1">The sequence shown here is derived from an EMBL/GenBank/DDBJ whole genome shotgun (WGS) entry which is preliminary data.</text>
</comment>
<evidence type="ECO:0008006" key="3">
    <source>
        <dbReference type="Google" id="ProtNLM"/>
    </source>
</evidence>
<accession>A0ABV2PKK8</accession>
<protein>
    <recommendedName>
        <fullName evidence="3">Transposase</fullName>
    </recommendedName>
</protein>